<proteinExistence type="predicted"/>
<reference evidence="2 3" key="1">
    <citation type="submission" date="2020-08" db="EMBL/GenBank/DDBJ databases">
        <authorList>
            <person name="Liu C."/>
            <person name="Sun Q."/>
        </authorList>
    </citation>
    <scope>NUCLEOTIDE SEQUENCE [LARGE SCALE GENOMIC DNA]</scope>
    <source>
        <strain evidence="2 3">NSJ-29</strain>
    </source>
</reference>
<dbReference type="Proteomes" id="UP000515860">
    <property type="component" value="Chromosome"/>
</dbReference>
<dbReference type="Pfam" id="PF01636">
    <property type="entry name" value="APH"/>
    <property type="match status" value="1"/>
</dbReference>
<dbReference type="KEGG" id="whj:H9Q79_02720"/>
<protein>
    <submittedName>
        <fullName evidence="2">Aminoglycoside phosphotransferase family protein</fullName>
    </submittedName>
</protein>
<dbReference type="InterPro" id="IPR050249">
    <property type="entry name" value="Pseudomonas-type_ThrB"/>
</dbReference>
<dbReference type="RefSeq" id="WP_118642504.1">
    <property type="nucleotide sequence ID" value="NZ_CP060635.1"/>
</dbReference>
<dbReference type="InterPro" id="IPR011009">
    <property type="entry name" value="Kinase-like_dom_sf"/>
</dbReference>
<dbReference type="PANTHER" id="PTHR21064:SF5">
    <property type="entry name" value="SLR1880 PROTEIN"/>
    <property type="match status" value="1"/>
</dbReference>
<name>A0A7G9GEJ1_9FIRM</name>
<dbReference type="Gene3D" id="3.90.1200.10">
    <property type="match status" value="1"/>
</dbReference>
<sequence>MKKVDEIAKMISREFPFSGRLTEIVPYGSGHINDTYRVTCQKEDHAVERYIIQRINTNIFKADELMENISGITEWMKKKIQADGGDPARETLNIVKTKDGAAYYQDEDGSCWRAYLFIERATSYNMVEKPDDFYQCGLAFGRFQQMLSDYPAGTLHEAIPDFHNTVKRFRDFKHAVEQDACGRRAAAAGEIRFVEEREEQAGVLCRMRESGELPVRVTHNDTKLNNIMIDDDTRKAICVIDLDTVMPGLAAYDYGDSIRFGASTALEDETDLSKVTCDMELFRLYTRGFLEGCAGRLTAKETEMLPMGAWMMTYECGMRFLADYLEGDVYFKIDYPSHNLDRARNQFKLVRDMEEKMGIMNQIVKGCM</sequence>
<gene>
    <name evidence="2" type="ORF">H9Q79_02720</name>
</gene>
<keyword evidence="2" id="KW-0808">Transferase</keyword>
<dbReference type="PANTHER" id="PTHR21064">
    <property type="entry name" value="AMINOGLYCOSIDE PHOSPHOTRANSFERASE DOMAIN-CONTAINING PROTEIN-RELATED"/>
    <property type="match status" value="1"/>
</dbReference>
<evidence type="ECO:0000313" key="2">
    <source>
        <dbReference type="EMBL" id="QNM09223.1"/>
    </source>
</evidence>
<accession>A0A7G9GEJ1</accession>
<keyword evidence="3" id="KW-1185">Reference proteome</keyword>
<dbReference type="AlphaFoldDB" id="A0A7G9GEJ1"/>
<evidence type="ECO:0000259" key="1">
    <source>
        <dbReference type="Pfam" id="PF01636"/>
    </source>
</evidence>
<organism evidence="2 3">
    <name type="scientific">Wansuia hejianensis</name>
    <dbReference type="NCBI Taxonomy" id="2763667"/>
    <lineage>
        <taxon>Bacteria</taxon>
        <taxon>Bacillati</taxon>
        <taxon>Bacillota</taxon>
        <taxon>Clostridia</taxon>
        <taxon>Lachnospirales</taxon>
        <taxon>Lachnospiraceae</taxon>
        <taxon>Wansuia</taxon>
    </lineage>
</organism>
<evidence type="ECO:0000313" key="3">
    <source>
        <dbReference type="Proteomes" id="UP000515860"/>
    </source>
</evidence>
<feature type="domain" description="Aminoglycoside phosphotransferase" evidence="1">
    <location>
        <begin position="24"/>
        <end position="260"/>
    </location>
</feature>
<dbReference type="SUPFAM" id="SSF56112">
    <property type="entry name" value="Protein kinase-like (PK-like)"/>
    <property type="match status" value="1"/>
</dbReference>
<dbReference type="GO" id="GO:0016740">
    <property type="term" value="F:transferase activity"/>
    <property type="evidence" value="ECO:0007669"/>
    <property type="project" value="UniProtKB-KW"/>
</dbReference>
<dbReference type="InterPro" id="IPR002575">
    <property type="entry name" value="Aminoglycoside_PTrfase"/>
</dbReference>
<dbReference type="EMBL" id="CP060635">
    <property type="protein sequence ID" value="QNM09223.1"/>
    <property type="molecule type" value="Genomic_DNA"/>
</dbReference>